<dbReference type="AlphaFoldDB" id="A0AAI9WYE1"/>
<dbReference type="PANTHER" id="PTHR31018:SF3">
    <property type="entry name" value="RECEPTOR PROTEIN-TYROSINE KINASE"/>
    <property type="match status" value="1"/>
</dbReference>
<dbReference type="InterPro" id="IPR051648">
    <property type="entry name" value="CWI-Assembly_Regulator"/>
</dbReference>
<evidence type="ECO:0000256" key="7">
    <source>
        <dbReference type="ARBA" id="ARBA00023180"/>
    </source>
</evidence>
<protein>
    <submittedName>
        <fullName evidence="10">ECM331</fullName>
    </submittedName>
</protein>
<dbReference type="RefSeq" id="XP_049180941.1">
    <property type="nucleotide sequence ID" value="XM_049323185.1"/>
</dbReference>
<accession>A0AAI9WYE1</accession>
<keyword evidence="6 9" id="KW-0732">Signal</keyword>
<evidence type="ECO:0000256" key="1">
    <source>
        <dbReference type="ARBA" id="ARBA00004191"/>
    </source>
</evidence>
<reference evidence="10" key="1">
    <citation type="journal article" date="2022" name="DNA Res.">
        <title>Genome analysis of five recently described species of the CUG-Ser clade uncovers Candida theae as a new hybrid lineage with pathogenic potential in the Candida parapsilosis species complex.</title>
        <authorList>
            <person name="Mixao V."/>
            <person name="Del Olmo V."/>
            <person name="Hegedusova E."/>
            <person name="Saus E."/>
            <person name="Pryszcz L."/>
            <person name="Cillingova A."/>
            <person name="Nosek J."/>
            <person name="Gabaldon T."/>
        </authorList>
    </citation>
    <scope>NUCLEOTIDE SEQUENCE</scope>
    <source>
        <strain evidence="10">CBS 10844</strain>
    </source>
</reference>
<dbReference type="EMBL" id="JAHUZD010000059">
    <property type="protein sequence ID" value="KAI3405196.2"/>
    <property type="molecule type" value="Genomic_DNA"/>
</dbReference>
<keyword evidence="4" id="KW-0134">Cell wall</keyword>
<gene>
    <name evidence="10" type="ORF">KGF56_002003</name>
</gene>
<dbReference type="SUPFAM" id="SSF52058">
    <property type="entry name" value="L domain-like"/>
    <property type="match status" value="2"/>
</dbReference>
<proteinExistence type="inferred from homology"/>
<sequence length="411" mass="43690">MHFKSLIALIVSTTTVLVQAADNDTDSCSFSKTSIIDPTGIQSLNACPTLDGDITITGNSLNSIDLSGVTVIKGKVLITNSGSIISLNLNQLQNITGSLVLNNVTQLNSIDLNSLSIADDLELISLPSFAILNLNQDVSKAGKVVLSDTALSNLNGLAAFDTIDHMNINNNKNITHIEFVNLQTVTDSLVLSFNNDNAIVYLNALKWASNLTIQDVGEFYASNLTAVNGSLSFSYNTFDKLNVSKLETVGSSLQIFANDDLTDLSLNSLREISGELRMFNNTQLENLDDSFNSLQRIRGAVSIAGPITNFTVSSLQRVNGDFELNSSSEDFDCSEFNALHDAGDIEGHNYICAAGVEESMLSSQSTSTSSSDSTDGSGSTTTSTGNRENGVNKLIVPGSFLTGLVGVLALL</sequence>
<feature type="region of interest" description="Disordered" evidence="8">
    <location>
        <begin position="362"/>
        <end position="390"/>
    </location>
</feature>
<dbReference type="InterPro" id="IPR036941">
    <property type="entry name" value="Rcpt_L-dom_sf"/>
</dbReference>
<dbReference type="Gene3D" id="3.80.20.20">
    <property type="entry name" value="Receptor L-domain"/>
    <property type="match status" value="2"/>
</dbReference>
<evidence type="ECO:0000256" key="6">
    <source>
        <dbReference type="ARBA" id="ARBA00022729"/>
    </source>
</evidence>
<feature type="compositionally biased region" description="Low complexity" evidence="8">
    <location>
        <begin position="362"/>
        <end position="385"/>
    </location>
</feature>
<evidence type="ECO:0000313" key="10">
    <source>
        <dbReference type="EMBL" id="KAI3405196.2"/>
    </source>
</evidence>
<evidence type="ECO:0000256" key="2">
    <source>
        <dbReference type="ARBA" id="ARBA00004609"/>
    </source>
</evidence>
<dbReference type="GeneID" id="73379620"/>
<keyword evidence="5" id="KW-0964">Secreted</keyword>
<evidence type="ECO:0000256" key="3">
    <source>
        <dbReference type="ARBA" id="ARBA00005798"/>
    </source>
</evidence>
<dbReference type="Proteomes" id="UP001202479">
    <property type="component" value="Unassembled WGS sequence"/>
</dbReference>
<dbReference type="PANTHER" id="PTHR31018">
    <property type="entry name" value="SPORULATION-SPECIFIC PROTEIN-RELATED"/>
    <property type="match status" value="1"/>
</dbReference>
<evidence type="ECO:0000256" key="8">
    <source>
        <dbReference type="SAM" id="MobiDB-lite"/>
    </source>
</evidence>
<dbReference type="GO" id="GO:0009986">
    <property type="term" value="C:cell surface"/>
    <property type="evidence" value="ECO:0007669"/>
    <property type="project" value="TreeGrafter"/>
</dbReference>
<feature type="signal peptide" evidence="9">
    <location>
        <begin position="1"/>
        <end position="20"/>
    </location>
</feature>
<comment type="similarity">
    <text evidence="3">Belongs to the SPS2 family.</text>
</comment>
<evidence type="ECO:0000256" key="5">
    <source>
        <dbReference type="ARBA" id="ARBA00022525"/>
    </source>
</evidence>
<comment type="subcellular location">
    <subcellularLocation>
        <location evidence="2">Cell membrane</location>
        <topology evidence="2">Lipid-anchor</topology>
        <topology evidence="2">GPI-anchor</topology>
    </subcellularLocation>
    <subcellularLocation>
        <location evidence="1">Secreted</location>
        <location evidence="1">Cell wall</location>
    </subcellularLocation>
</comment>
<name>A0AAI9WYE1_9ASCO</name>
<evidence type="ECO:0000256" key="9">
    <source>
        <dbReference type="SAM" id="SignalP"/>
    </source>
</evidence>
<keyword evidence="7" id="KW-0325">Glycoprotein</keyword>
<organism evidence="10 11">
    <name type="scientific">Candida oxycetoniae</name>
    <dbReference type="NCBI Taxonomy" id="497107"/>
    <lineage>
        <taxon>Eukaryota</taxon>
        <taxon>Fungi</taxon>
        <taxon>Dikarya</taxon>
        <taxon>Ascomycota</taxon>
        <taxon>Saccharomycotina</taxon>
        <taxon>Pichiomycetes</taxon>
        <taxon>Debaryomycetaceae</taxon>
        <taxon>Candida/Lodderomyces clade</taxon>
        <taxon>Candida</taxon>
    </lineage>
</organism>
<comment type="caution">
    <text evidence="10">The sequence shown here is derived from an EMBL/GenBank/DDBJ whole genome shotgun (WGS) entry which is preliminary data.</text>
</comment>
<dbReference type="GO" id="GO:0031505">
    <property type="term" value="P:fungal-type cell wall organization"/>
    <property type="evidence" value="ECO:0007669"/>
    <property type="project" value="TreeGrafter"/>
</dbReference>
<feature type="chain" id="PRO_5042544642" evidence="9">
    <location>
        <begin position="21"/>
        <end position="411"/>
    </location>
</feature>
<keyword evidence="11" id="KW-1185">Reference proteome</keyword>
<evidence type="ECO:0000256" key="4">
    <source>
        <dbReference type="ARBA" id="ARBA00022512"/>
    </source>
</evidence>
<evidence type="ECO:0000313" key="11">
    <source>
        <dbReference type="Proteomes" id="UP001202479"/>
    </source>
</evidence>
<dbReference type="GO" id="GO:0005886">
    <property type="term" value="C:plasma membrane"/>
    <property type="evidence" value="ECO:0007669"/>
    <property type="project" value="UniProtKB-SubCell"/>
</dbReference>
<dbReference type="GO" id="GO:0009277">
    <property type="term" value="C:fungal-type cell wall"/>
    <property type="evidence" value="ECO:0007669"/>
    <property type="project" value="TreeGrafter"/>
</dbReference>